<dbReference type="RefSeq" id="WP_068016539.1">
    <property type="nucleotide sequence ID" value="NZ_QQAZ01000001.1"/>
</dbReference>
<evidence type="ECO:0000256" key="3">
    <source>
        <dbReference type="ARBA" id="ARBA00022630"/>
    </source>
</evidence>
<dbReference type="SUPFAM" id="SSF52343">
    <property type="entry name" value="Ferredoxin reductase-like, C-terminal NADP-linked domain"/>
    <property type="match status" value="1"/>
</dbReference>
<keyword evidence="5" id="KW-0001">2Fe-2S</keyword>
<dbReference type="CDD" id="cd00207">
    <property type="entry name" value="fer2"/>
    <property type="match status" value="1"/>
</dbReference>
<dbReference type="SUPFAM" id="SSF54292">
    <property type="entry name" value="2Fe-2S ferredoxin-like"/>
    <property type="match status" value="1"/>
</dbReference>
<keyword evidence="13" id="KW-1185">Reference proteome</keyword>
<evidence type="ECO:0000256" key="5">
    <source>
        <dbReference type="ARBA" id="ARBA00022714"/>
    </source>
</evidence>
<dbReference type="InterPro" id="IPR054582">
    <property type="entry name" value="DmmA-like_N"/>
</dbReference>
<sequence>MHSSDLLAVVVRDRRRVADAIDEFTLTRPGGDPLPEWEAGAHVDLLLGDGIVRQYSLCSDPADATHYRIAVLREEHGRGGSVRAHDTLRIGTEVSIRPPRNHFPLVRALEYVLIAGGIGITPVLALAAAAHRSGRPWRLIYTGRDESAMAYTAELRERYGDAPVIHYSRRGGRLDLAAALADSAPGTAVYACGPHGLIEAAEHACAPLAAVDVFAERFVARDRSASAAGPFEVSLALSGLTLTVPPTRSILAVAEDHGVVAPASCREGTCGTCETGVVSGEIDHRDSILSAEERAEGESMMICVSRCAGSRLVLEL</sequence>
<name>A0A370HG23_9NOCA</name>
<dbReference type="GO" id="GO:0016491">
    <property type="term" value="F:oxidoreductase activity"/>
    <property type="evidence" value="ECO:0007669"/>
    <property type="project" value="UniProtKB-KW"/>
</dbReference>
<evidence type="ECO:0000256" key="8">
    <source>
        <dbReference type="ARBA" id="ARBA00023004"/>
    </source>
</evidence>
<dbReference type="Gene3D" id="3.40.50.80">
    <property type="entry name" value="Nucleotide-binding domain of ferredoxin-NADP reductase (FNR) module"/>
    <property type="match status" value="1"/>
</dbReference>
<dbReference type="EMBL" id="QQAZ01000001">
    <property type="protein sequence ID" value="RDI56012.1"/>
    <property type="molecule type" value="Genomic_DNA"/>
</dbReference>
<evidence type="ECO:0000259" key="10">
    <source>
        <dbReference type="PROSITE" id="PS51085"/>
    </source>
</evidence>
<dbReference type="PANTHER" id="PTHR47354:SF1">
    <property type="entry name" value="CARNITINE MONOOXYGENASE REDUCTASE SUBUNIT"/>
    <property type="match status" value="1"/>
</dbReference>
<dbReference type="InterPro" id="IPR006058">
    <property type="entry name" value="2Fe2S_fd_BS"/>
</dbReference>
<dbReference type="InterPro" id="IPR012675">
    <property type="entry name" value="Beta-grasp_dom_sf"/>
</dbReference>
<evidence type="ECO:0000256" key="1">
    <source>
        <dbReference type="ARBA" id="ARBA00001917"/>
    </source>
</evidence>
<dbReference type="InterPro" id="IPR017938">
    <property type="entry name" value="Riboflavin_synthase-like_b-brl"/>
</dbReference>
<dbReference type="AlphaFoldDB" id="A0A370HG23"/>
<dbReference type="InterPro" id="IPR036010">
    <property type="entry name" value="2Fe-2S_ferredoxin-like_sf"/>
</dbReference>
<reference evidence="12 13" key="1">
    <citation type="submission" date="2018-07" db="EMBL/GenBank/DDBJ databases">
        <title>Genomic Encyclopedia of Type Strains, Phase IV (KMG-IV): sequencing the most valuable type-strain genomes for metagenomic binning, comparative biology and taxonomic classification.</title>
        <authorList>
            <person name="Goeker M."/>
        </authorList>
    </citation>
    <scope>NUCLEOTIDE SEQUENCE [LARGE SCALE GENOMIC DNA]</scope>
    <source>
        <strain evidence="12 13">DSM 44952</strain>
    </source>
</reference>
<keyword evidence="9" id="KW-0411">Iron-sulfur</keyword>
<evidence type="ECO:0000256" key="6">
    <source>
        <dbReference type="ARBA" id="ARBA00022723"/>
    </source>
</evidence>
<dbReference type="OrthoDB" id="502624at2"/>
<feature type="domain" description="2Fe-2S ferredoxin-type" evidence="10">
    <location>
        <begin position="231"/>
        <end position="316"/>
    </location>
</feature>
<evidence type="ECO:0000256" key="7">
    <source>
        <dbReference type="ARBA" id="ARBA00023002"/>
    </source>
</evidence>
<dbReference type="GO" id="GO:0051537">
    <property type="term" value="F:2 iron, 2 sulfur cluster binding"/>
    <property type="evidence" value="ECO:0007669"/>
    <property type="project" value="UniProtKB-KW"/>
</dbReference>
<proteinExistence type="predicted"/>
<dbReference type="Pfam" id="PF22290">
    <property type="entry name" value="DmmA-like_N"/>
    <property type="match status" value="1"/>
</dbReference>
<gene>
    <name evidence="12" type="ORF">DFR68_101849</name>
</gene>
<keyword evidence="6" id="KW-0479">Metal-binding</keyword>
<accession>A0A370HG23</accession>
<comment type="caution">
    <text evidence="12">The sequence shown here is derived from an EMBL/GenBank/DDBJ whole genome shotgun (WGS) entry which is preliminary data.</text>
</comment>
<dbReference type="Pfam" id="PF00111">
    <property type="entry name" value="Fer2"/>
    <property type="match status" value="1"/>
</dbReference>
<dbReference type="PANTHER" id="PTHR47354">
    <property type="entry name" value="NADH OXIDOREDUCTASE HCR"/>
    <property type="match status" value="1"/>
</dbReference>
<dbReference type="CDD" id="cd06185">
    <property type="entry name" value="PDR_like"/>
    <property type="match status" value="1"/>
</dbReference>
<evidence type="ECO:0000313" key="12">
    <source>
        <dbReference type="EMBL" id="RDI56012.1"/>
    </source>
</evidence>
<keyword evidence="4" id="KW-0288">FMN</keyword>
<evidence type="ECO:0000256" key="4">
    <source>
        <dbReference type="ARBA" id="ARBA00022643"/>
    </source>
</evidence>
<dbReference type="InterPro" id="IPR039261">
    <property type="entry name" value="FNR_nucleotide-bd"/>
</dbReference>
<dbReference type="Gene3D" id="3.10.20.30">
    <property type="match status" value="1"/>
</dbReference>
<comment type="cofactor">
    <cofactor evidence="1">
        <name>FMN</name>
        <dbReference type="ChEBI" id="CHEBI:58210"/>
    </cofactor>
</comment>
<evidence type="ECO:0000256" key="2">
    <source>
        <dbReference type="ARBA" id="ARBA00001974"/>
    </source>
</evidence>
<dbReference type="PROSITE" id="PS51384">
    <property type="entry name" value="FAD_FR"/>
    <property type="match status" value="1"/>
</dbReference>
<dbReference type="STRING" id="1210089.GCA_001613165_01865"/>
<dbReference type="Gene3D" id="2.40.30.10">
    <property type="entry name" value="Translation factors"/>
    <property type="match status" value="1"/>
</dbReference>
<keyword evidence="8" id="KW-0408">Iron</keyword>
<dbReference type="InterPro" id="IPR050415">
    <property type="entry name" value="MRET"/>
</dbReference>
<dbReference type="PROSITE" id="PS51085">
    <property type="entry name" value="2FE2S_FER_2"/>
    <property type="match status" value="1"/>
</dbReference>
<organism evidence="12 13">
    <name type="scientific">Nocardia mexicana</name>
    <dbReference type="NCBI Taxonomy" id="279262"/>
    <lineage>
        <taxon>Bacteria</taxon>
        <taxon>Bacillati</taxon>
        <taxon>Actinomycetota</taxon>
        <taxon>Actinomycetes</taxon>
        <taxon>Mycobacteriales</taxon>
        <taxon>Nocardiaceae</taxon>
        <taxon>Nocardia</taxon>
    </lineage>
</organism>
<evidence type="ECO:0000259" key="11">
    <source>
        <dbReference type="PROSITE" id="PS51384"/>
    </source>
</evidence>
<keyword evidence="7" id="KW-0560">Oxidoreductase</keyword>
<dbReference type="InterPro" id="IPR017927">
    <property type="entry name" value="FAD-bd_FR_type"/>
</dbReference>
<evidence type="ECO:0000313" key="13">
    <source>
        <dbReference type="Proteomes" id="UP000255355"/>
    </source>
</evidence>
<evidence type="ECO:0000256" key="9">
    <source>
        <dbReference type="ARBA" id="ARBA00023014"/>
    </source>
</evidence>
<feature type="domain" description="FAD-binding FR-type" evidence="11">
    <location>
        <begin position="4"/>
        <end position="106"/>
    </location>
</feature>
<dbReference type="PRINTS" id="PR00409">
    <property type="entry name" value="PHDIOXRDTASE"/>
</dbReference>
<dbReference type="PROSITE" id="PS00197">
    <property type="entry name" value="2FE2S_FER_1"/>
    <property type="match status" value="1"/>
</dbReference>
<dbReference type="Proteomes" id="UP000255355">
    <property type="component" value="Unassembled WGS sequence"/>
</dbReference>
<protein>
    <submittedName>
        <fullName evidence="12">Ferredoxin-NADP reductase</fullName>
    </submittedName>
</protein>
<keyword evidence="3" id="KW-0285">Flavoprotein</keyword>
<dbReference type="GO" id="GO:0046872">
    <property type="term" value="F:metal ion binding"/>
    <property type="evidence" value="ECO:0007669"/>
    <property type="project" value="UniProtKB-KW"/>
</dbReference>
<dbReference type="InterPro" id="IPR001041">
    <property type="entry name" value="2Fe-2S_ferredoxin-type"/>
</dbReference>
<comment type="cofactor">
    <cofactor evidence="2">
        <name>FAD</name>
        <dbReference type="ChEBI" id="CHEBI:57692"/>
    </cofactor>
</comment>
<dbReference type="SUPFAM" id="SSF63380">
    <property type="entry name" value="Riboflavin synthase domain-like"/>
    <property type="match status" value="1"/>
</dbReference>